<feature type="chain" id="PRO_5004903576" description="Autophagy-related protein" evidence="6">
    <location>
        <begin position="23"/>
        <end position="260"/>
    </location>
</feature>
<evidence type="ECO:0000256" key="4">
    <source>
        <dbReference type="ARBA" id="ARBA00023288"/>
    </source>
</evidence>
<evidence type="ECO:0000313" key="7">
    <source>
        <dbReference type="EMBL" id="EWM23068.1"/>
    </source>
</evidence>
<dbReference type="PANTHER" id="PTHR10969">
    <property type="entry name" value="MICROTUBULE-ASSOCIATED PROTEINS 1A/1B LIGHT CHAIN 3-RELATED"/>
    <property type="match status" value="1"/>
</dbReference>
<keyword evidence="8" id="KW-1185">Reference proteome</keyword>
<evidence type="ECO:0000313" key="8">
    <source>
        <dbReference type="Proteomes" id="UP000019335"/>
    </source>
</evidence>
<comment type="subcellular location">
    <subcellularLocation>
        <location evidence="1">Membrane</location>
    </subcellularLocation>
</comment>
<keyword evidence="3" id="KW-0472">Membrane</keyword>
<evidence type="ECO:0000256" key="3">
    <source>
        <dbReference type="ARBA" id="ARBA00023136"/>
    </source>
</evidence>
<evidence type="ECO:0000256" key="6">
    <source>
        <dbReference type="SAM" id="SignalP"/>
    </source>
</evidence>
<dbReference type="Proteomes" id="UP000019335">
    <property type="component" value="Chromosome 18"/>
</dbReference>
<dbReference type="EMBL" id="AZIL01001871">
    <property type="protein sequence ID" value="EWM23068.1"/>
    <property type="molecule type" value="Genomic_DNA"/>
</dbReference>
<evidence type="ECO:0000256" key="2">
    <source>
        <dbReference type="ARBA" id="ARBA00007293"/>
    </source>
</evidence>
<accession>W7THV3</accession>
<dbReference type="Gene3D" id="3.10.20.90">
    <property type="entry name" value="Phosphatidylinositol 3-kinase Catalytic Subunit, Chain A, domain 1"/>
    <property type="match status" value="1"/>
</dbReference>
<sequence length="260" mass="28692">MSAHRCCVPPLCRLVLFVGATADLATFSGVGELLRTGLTLGTKQQHTATIEAATKLCVGFVVVVLREKPSTLHLRTIPAPSKMSSFKAEHPLGKKGEEAFVGGYDEGGIPTTCHPSHVLSFFAFRFPLLATPFCCFLAADKRKGEAEKILSKYPDRIPVICEKADRSEIPDIDKKKYLVPADLTVGQFTYVIRKRIRLPPEKAIFIFVNNYIPPTCTDPFPPTLPPFLPSFLPPSFLPLQVYGRCSRARIGRSPSERFTA</sequence>
<comment type="similarity">
    <text evidence="2 5">Belongs to the ATG8 family.</text>
</comment>
<dbReference type="InterPro" id="IPR004241">
    <property type="entry name" value="Atg8-like"/>
</dbReference>
<dbReference type="InterPro" id="IPR029071">
    <property type="entry name" value="Ubiquitin-like_domsf"/>
</dbReference>
<dbReference type="SUPFAM" id="SSF54236">
    <property type="entry name" value="Ubiquitin-like"/>
    <property type="match status" value="1"/>
</dbReference>
<organism evidence="7 8">
    <name type="scientific">Nannochloropsis gaditana</name>
    <dbReference type="NCBI Taxonomy" id="72520"/>
    <lineage>
        <taxon>Eukaryota</taxon>
        <taxon>Sar</taxon>
        <taxon>Stramenopiles</taxon>
        <taxon>Ochrophyta</taxon>
        <taxon>Eustigmatophyceae</taxon>
        <taxon>Eustigmatales</taxon>
        <taxon>Monodopsidaceae</taxon>
        <taxon>Nannochloropsis</taxon>
    </lineage>
</organism>
<gene>
    <name evidence="7" type="ORF">Naga_101558g1</name>
</gene>
<dbReference type="GO" id="GO:0006914">
    <property type="term" value="P:autophagy"/>
    <property type="evidence" value="ECO:0007669"/>
    <property type="project" value="UniProtKB-KW"/>
</dbReference>
<name>W7THV3_9STRA</name>
<dbReference type="OrthoDB" id="6738456at2759"/>
<protein>
    <recommendedName>
        <fullName evidence="5">Autophagy-related protein</fullName>
    </recommendedName>
</protein>
<keyword evidence="4" id="KW-0449">Lipoprotein</keyword>
<proteinExistence type="inferred from homology"/>
<keyword evidence="6" id="KW-0732">Signal</keyword>
<dbReference type="GO" id="GO:0016020">
    <property type="term" value="C:membrane"/>
    <property type="evidence" value="ECO:0007669"/>
    <property type="project" value="UniProtKB-SubCell"/>
</dbReference>
<evidence type="ECO:0000256" key="1">
    <source>
        <dbReference type="ARBA" id="ARBA00004370"/>
    </source>
</evidence>
<comment type="caution">
    <text evidence="7">The sequence shown here is derived from an EMBL/GenBank/DDBJ whole genome shotgun (WGS) entry which is preliminary data.</text>
</comment>
<dbReference type="AlphaFoldDB" id="W7THV3"/>
<feature type="non-terminal residue" evidence="7">
    <location>
        <position position="260"/>
    </location>
</feature>
<keyword evidence="5" id="KW-0072">Autophagy</keyword>
<evidence type="ECO:0000256" key="5">
    <source>
        <dbReference type="RuleBase" id="RU004384"/>
    </source>
</evidence>
<feature type="signal peptide" evidence="6">
    <location>
        <begin position="1"/>
        <end position="22"/>
    </location>
</feature>
<reference evidence="7 8" key="1">
    <citation type="journal article" date="2014" name="Mol. Plant">
        <title>Chromosome Scale Genome Assembly and Transcriptome Profiling of Nannochloropsis gaditana in Nitrogen Depletion.</title>
        <authorList>
            <person name="Corteggiani Carpinelli E."/>
            <person name="Telatin A."/>
            <person name="Vitulo N."/>
            <person name="Forcato C."/>
            <person name="D'Angelo M."/>
            <person name="Schiavon R."/>
            <person name="Vezzi A."/>
            <person name="Giacometti G.M."/>
            <person name="Morosinotto T."/>
            <person name="Valle G."/>
        </authorList>
    </citation>
    <scope>NUCLEOTIDE SEQUENCE [LARGE SCALE GENOMIC DNA]</scope>
    <source>
        <strain evidence="7 8">B-31</strain>
    </source>
</reference>
<dbReference type="Pfam" id="PF02991">
    <property type="entry name" value="ATG8"/>
    <property type="match status" value="1"/>
</dbReference>